<sequence>MKDTTLVLGASLKEERYSNKAIKRLVNKGYKVKAIGVREGEVSGIQIETEKEVVNSVDTVTMYLSAKHQPDYYNYILQLEPGRVIFNPGTENPELIALLKNNNIHVELACTLVLLTTEQY</sequence>
<proteinExistence type="predicted"/>
<dbReference type="EMBL" id="CAXJRC010000004">
    <property type="protein sequence ID" value="CAL2105226.1"/>
    <property type="molecule type" value="Genomic_DNA"/>
</dbReference>
<keyword evidence="3" id="KW-1185">Reference proteome</keyword>
<gene>
    <name evidence="2" type="ORF">T190115A13A_130101</name>
</gene>
<name>A0ABM9PHZ8_9FLAO</name>
<evidence type="ECO:0000259" key="1">
    <source>
        <dbReference type="Pfam" id="PF13380"/>
    </source>
</evidence>
<dbReference type="SUPFAM" id="SSF51735">
    <property type="entry name" value="NAD(P)-binding Rossmann-fold domains"/>
    <property type="match status" value="1"/>
</dbReference>
<dbReference type="Gene3D" id="3.40.50.720">
    <property type="entry name" value="NAD(P)-binding Rossmann-like Domain"/>
    <property type="match status" value="1"/>
</dbReference>
<evidence type="ECO:0000313" key="2">
    <source>
        <dbReference type="EMBL" id="CAL2105226.1"/>
    </source>
</evidence>
<dbReference type="Pfam" id="PF13380">
    <property type="entry name" value="CoA_binding_2"/>
    <property type="match status" value="1"/>
</dbReference>
<comment type="caution">
    <text evidence="2">The sequence shown here is derived from an EMBL/GenBank/DDBJ whole genome shotgun (WGS) entry which is preliminary data.</text>
</comment>
<evidence type="ECO:0000313" key="3">
    <source>
        <dbReference type="Proteomes" id="UP001497602"/>
    </source>
</evidence>
<protein>
    <submittedName>
        <fullName evidence="2">CoA-binding protein</fullName>
    </submittedName>
</protein>
<accession>A0ABM9PHZ8</accession>
<dbReference type="InterPro" id="IPR036291">
    <property type="entry name" value="NAD(P)-bd_dom_sf"/>
</dbReference>
<dbReference type="RefSeq" id="WP_348705673.1">
    <property type="nucleotide sequence ID" value="NZ_CAXIYA010000036.1"/>
</dbReference>
<reference evidence="2 3" key="1">
    <citation type="submission" date="2024-05" db="EMBL/GenBank/DDBJ databases">
        <authorList>
            <person name="Duchaud E."/>
        </authorList>
    </citation>
    <scope>NUCLEOTIDE SEQUENCE [LARGE SCALE GENOMIC DNA]</scope>
    <source>
        <strain evidence="2">Ena-SAMPLE-TAB-13-05-2024-13:56:06:370-140305</strain>
    </source>
</reference>
<organism evidence="2 3">
    <name type="scientific">Tenacibaculum vairaonense</name>
    <dbReference type="NCBI Taxonomy" id="3137860"/>
    <lineage>
        <taxon>Bacteria</taxon>
        <taxon>Pseudomonadati</taxon>
        <taxon>Bacteroidota</taxon>
        <taxon>Flavobacteriia</taxon>
        <taxon>Flavobacteriales</taxon>
        <taxon>Flavobacteriaceae</taxon>
        <taxon>Tenacibaculum</taxon>
    </lineage>
</organism>
<dbReference type="Proteomes" id="UP001497602">
    <property type="component" value="Unassembled WGS sequence"/>
</dbReference>
<dbReference type="InterPro" id="IPR003781">
    <property type="entry name" value="CoA-bd"/>
</dbReference>
<feature type="domain" description="CoA-binding" evidence="1">
    <location>
        <begin position="4"/>
        <end position="115"/>
    </location>
</feature>